<dbReference type="EMBL" id="AB538860">
    <property type="protein sequence ID" value="BAJ19043.1"/>
    <property type="molecule type" value="Genomic_DNA"/>
</dbReference>
<accession>E1CG29</accession>
<dbReference type="Gene3D" id="2.60.120.620">
    <property type="entry name" value="q2cbj1_9rhob like domain"/>
    <property type="match status" value="1"/>
</dbReference>
<name>E1CG29_9ACTN</name>
<protein>
    <submittedName>
        <fullName evidence="2">Uncharacterized protein</fullName>
    </submittedName>
</protein>
<reference evidence="2" key="1">
    <citation type="submission" date="2009-12" db="EMBL/GenBank/DDBJ databases">
        <title>An ATP-Independent Strategy for Carboxylic Acid Activation and Amide Bond Formation Revealed upon Characterization of the A-503083 Biosynthetic Gene Cluster.</title>
        <authorList>
            <person name="Funabashi M."/>
            <person name="Nonaka K."/>
            <person name="Hosobuchi M."/>
            <person name="Fujita Y."/>
            <person name="Shibata T."/>
            <person name="Chi X."/>
            <person name="Yang Z."/>
            <person name="Van Lanen S.G."/>
        </authorList>
    </citation>
    <scope>NUCLEOTIDE SEQUENCE</scope>
    <source>
        <strain evidence="2">SANK 62799</strain>
    </source>
</reference>
<evidence type="ECO:0000256" key="1">
    <source>
        <dbReference type="SAM" id="MobiDB-lite"/>
    </source>
</evidence>
<dbReference type="InterPro" id="IPR012668">
    <property type="entry name" value="CHP02466"/>
</dbReference>
<organism evidence="2">
    <name type="scientific">Streptomyces sp. SANK 62799</name>
    <dbReference type="NCBI Taxonomy" id="701528"/>
    <lineage>
        <taxon>Bacteria</taxon>
        <taxon>Bacillati</taxon>
        <taxon>Actinomycetota</taxon>
        <taxon>Actinomycetes</taxon>
        <taxon>Kitasatosporales</taxon>
        <taxon>Streptomycetaceae</taxon>
        <taxon>Streptomyces</taxon>
    </lineage>
</organism>
<evidence type="ECO:0000313" key="2">
    <source>
        <dbReference type="EMBL" id="BAJ19043.1"/>
    </source>
</evidence>
<sequence>MPDGHRRTCLTISEACEGLAQMPNRMSVTSCGTGTAIPLESRRYPGPTCHTSPRSVSSLGVAAARKSAPDILAWQLPAIDSLNTWIRQAVLALTGAGLQTLLRASAWAVHYRTGGFHEVHAHHDSAVSGVYYLRTAPDPTGALELADPRPARLTTEPPDPATSTRSPPTPAC</sequence>
<dbReference type="Pfam" id="PF13759">
    <property type="entry name" value="2OG-FeII_Oxy_5"/>
    <property type="match status" value="1"/>
</dbReference>
<dbReference type="AlphaFoldDB" id="E1CG29"/>
<feature type="region of interest" description="Disordered" evidence="1">
    <location>
        <begin position="141"/>
        <end position="172"/>
    </location>
</feature>
<proteinExistence type="predicted"/>